<keyword evidence="1" id="KW-0732">Signal</keyword>
<dbReference type="SUPFAM" id="SSF49503">
    <property type="entry name" value="Cupredoxins"/>
    <property type="match status" value="1"/>
</dbReference>
<gene>
    <name evidence="2" type="ORF">PENSUB_9145</name>
</gene>
<evidence type="ECO:0000256" key="1">
    <source>
        <dbReference type="SAM" id="SignalP"/>
    </source>
</evidence>
<protein>
    <submittedName>
        <fullName evidence="2">Laccase-1</fullName>
    </submittedName>
</protein>
<feature type="chain" id="PRO_5012750375" evidence="1">
    <location>
        <begin position="23"/>
        <end position="78"/>
    </location>
</feature>
<dbReference type="EMBL" id="MNBE01000672">
    <property type="protein sequence ID" value="OKO98469.1"/>
    <property type="molecule type" value="Genomic_DNA"/>
</dbReference>
<dbReference type="STRING" id="1316194.A0A1Q5TE34"/>
<reference evidence="2 3" key="1">
    <citation type="submission" date="2016-10" db="EMBL/GenBank/DDBJ databases">
        <title>Genome sequence of the ascomycete fungus Penicillium subrubescens.</title>
        <authorList>
            <person name="De Vries R.P."/>
            <person name="Peng M."/>
            <person name="Dilokpimol A."/>
            <person name="Hilden K."/>
            <person name="Makela M.R."/>
            <person name="Grigoriev I."/>
            <person name="Riley R."/>
            <person name="Granchi Z."/>
        </authorList>
    </citation>
    <scope>NUCLEOTIDE SEQUENCE [LARGE SCALE GENOMIC DNA]</scope>
    <source>
        <strain evidence="2 3">CBS 132785</strain>
    </source>
</reference>
<organism evidence="2 3">
    <name type="scientific">Penicillium subrubescens</name>
    <dbReference type="NCBI Taxonomy" id="1316194"/>
    <lineage>
        <taxon>Eukaryota</taxon>
        <taxon>Fungi</taxon>
        <taxon>Dikarya</taxon>
        <taxon>Ascomycota</taxon>
        <taxon>Pezizomycotina</taxon>
        <taxon>Eurotiomycetes</taxon>
        <taxon>Eurotiomycetidae</taxon>
        <taxon>Eurotiales</taxon>
        <taxon>Aspergillaceae</taxon>
        <taxon>Penicillium</taxon>
    </lineage>
</organism>
<keyword evidence="3" id="KW-1185">Reference proteome</keyword>
<name>A0A1Q5TE34_9EURO</name>
<dbReference type="Proteomes" id="UP000186955">
    <property type="component" value="Unassembled WGS sequence"/>
</dbReference>
<dbReference type="AlphaFoldDB" id="A0A1Q5TE34"/>
<evidence type="ECO:0000313" key="2">
    <source>
        <dbReference type="EMBL" id="OKO98469.1"/>
    </source>
</evidence>
<evidence type="ECO:0000313" key="3">
    <source>
        <dbReference type="Proteomes" id="UP000186955"/>
    </source>
</evidence>
<feature type="signal peptide" evidence="1">
    <location>
        <begin position="1"/>
        <end position="22"/>
    </location>
</feature>
<dbReference type="Gene3D" id="2.60.40.420">
    <property type="entry name" value="Cupredoxins - blue copper proteins"/>
    <property type="match status" value="1"/>
</dbReference>
<comment type="caution">
    <text evidence="2">The sequence shown here is derived from an EMBL/GenBank/DDBJ whole genome shotgun (WGS) entry which is preliminary data.</text>
</comment>
<accession>A0A1Q5TE34</accession>
<dbReference type="InterPro" id="IPR008972">
    <property type="entry name" value="Cupredoxin"/>
</dbReference>
<proteinExistence type="predicted"/>
<sequence>MMPSHALCWALCSLLLPGLTVGKLIREEITLTWDLGAPNGHVREMIKMNGDFPGPSFVWEEDDDIEVIWSAALLRLAK</sequence>